<keyword evidence="5" id="KW-1185">Reference proteome</keyword>
<evidence type="ECO:0000313" key="4">
    <source>
        <dbReference type="EMBL" id="RNL65009.1"/>
    </source>
</evidence>
<keyword evidence="2" id="KW-1133">Transmembrane helix</keyword>
<dbReference type="Pfam" id="PF01882">
    <property type="entry name" value="DUF58"/>
    <property type="match status" value="1"/>
</dbReference>
<feature type="region of interest" description="Disordered" evidence="1">
    <location>
        <begin position="379"/>
        <end position="398"/>
    </location>
</feature>
<protein>
    <submittedName>
        <fullName evidence="4">DUF58 domain-containing protein</fullName>
    </submittedName>
</protein>
<gene>
    <name evidence="4" type="ORF">EFK50_03265</name>
</gene>
<dbReference type="InterPro" id="IPR002881">
    <property type="entry name" value="DUF58"/>
</dbReference>
<feature type="transmembrane region" description="Helical" evidence="2">
    <location>
        <begin position="38"/>
        <end position="56"/>
    </location>
</feature>
<keyword evidence="2" id="KW-0812">Transmembrane</keyword>
<proteinExistence type="predicted"/>
<dbReference type="PANTHER" id="PTHR34351:SF1">
    <property type="entry name" value="SLR1927 PROTEIN"/>
    <property type="match status" value="1"/>
</dbReference>
<dbReference type="PANTHER" id="PTHR34351">
    <property type="entry name" value="SLR1927 PROTEIN-RELATED"/>
    <property type="match status" value="1"/>
</dbReference>
<comment type="caution">
    <text evidence="4">The sequence shown here is derived from an EMBL/GenBank/DDBJ whole genome shotgun (WGS) entry which is preliminary data.</text>
</comment>
<organism evidence="4 5">
    <name type="scientific">Nocardioides marmoriginsengisoli</name>
    <dbReference type="NCBI Taxonomy" id="661483"/>
    <lineage>
        <taxon>Bacteria</taxon>
        <taxon>Bacillati</taxon>
        <taxon>Actinomycetota</taxon>
        <taxon>Actinomycetes</taxon>
        <taxon>Propionibacteriales</taxon>
        <taxon>Nocardioidaceae</taxon>
        <taxon>Nocardioides</taxon>
    </lineage>
</organism>
<dbReference type="Proteomes" id="UP000267128">
    <property type="component" value="Unassembled WGS sequence"/>
</dbReference>
<dbReference type="AlphaFoldDB" id="A0A3N0CNW2"/>
<reference evidence="4 5" key="1">
    <citation type="submission" date="2018-11" db="EMBL/GenBank/DDBJ databases">
        <authorList>
            <person name="Li F."/>
        </authorList>
    </citation>
    <scope>NUCLEOTIDE SEQUENCE [LARGE SCALE GENOMIC DNA]</scope>
    <source>
        <strain evidence="4 5">Gsoil 097</strain>
    </source>
</reference>
<dbReference type="EMBL" id="RJSE01000003">
    <property type="protein sequence ID" value="RNL65009.1"/>
    <property type="molecule type" value="Genomic_DNA"/>
</dbReference>
<feature type="domain" description="DUF58" evidence="3">
    <location>
        <begin position="203"/>
        <end position="288"/>
    </location>
</feature>
<keyword evidence="2" id="KW-0472">Membrane</keyword>
<dbReference type="RefSeq" id="WP_123226112.1">
    <property type="nucleotide sequence ID" value="NZ_RJSE01000003.1"/>
</dbReference>
<evidence type="ECO:0000313" key="5">
    <source>
        <dbReference type="Proteomes" id="UP000267128"/>
    </source>
</evidence>
<feature type="transmembrane region" description="Helical" evidence="2">
    <location>
        <begin position="15"/>
        <end position="32"/>
    </location>
</feature>
<name>A0A3N0CNW2_9ACTN</name>
<dbReference type="OrthoDB" id="9812729at2"/>
<evidence type="ECO:0000256" key="2">
    <source>
        <dbReference type="SAM" id="Phobius"/>
    </source>
</evidence>
<accession>A0A3N0CNW2</accession>
<sequence length="424" mass="45992">MDGFRTGLRALTTRGRAFIAGGVTAVVCGLVLGERDIVRIGALIGLLPLLTVAFVARTGQHLSLNRSLSPTQVEVDQTATVRLDLTNHGARTGLLLVEDQVPWALGHRPRFVVDAIPYGWHREVEFPVRAEVRGTYDIGPVQLRVADPFGMLSLHRSFTQVSTLVVVPAAEPLPSIRLSGAWTGSGENRPRPFSSGGTADVTVREYRIGDDLRRVHWRSTARTGELMVRREEQPWQSRCTLFVDNRGVAHRGSGPDSSLERAITAIASIAVHLAHSGFQVRLISADGEADLDEFREHGWHDSDAVAQVRPVLERLAALPTTGAVQLPDSWVTETGSTGLFIGVFGALSQHDRALLGRLQNHGAASYAMALDVETWAARTRDPAEPAGPAAPATSSTSWLQHHGWKATDLTRSGSLPVAWQELGR</sequence>
<evidence type="ECO:0000259" key="3">
    <source>
        <dbReference type="Pfam" id="PF01882"/>
    </source>
</evidence>
<evidence type="ECO:0000256" key="1">
    <source>
        <dbReference type="SAM" id="MobiDB-lite"/>
    </source>
</evidence>